<dbReference type="GO" id="GO:0098552">
    <property type="term" value="C:side of membrane"/>
    <property type="evidence" value="ECO:0007669"/>
    <property type="project" value="UniProtKB-KW"/>
</dbReference>
<accession>A0A1J0RD05</accession>
<keyword evidence="2" id="KW-1003">Cell membrane</keyword>
<evidence type="ECO:0000256" key="2">
    <source>
        <dbReference type="ARBA" id="ARBA00022475"/>
    </source>
</evidence>
<dbReference type="SUPFAM" id="SSF58087">
    <property type="entry name" value="Variant surface glycoprotein (N-terminal domain)"/>
    <property type="match status" value="1"/>
</dbReference>
<evidence type="ECO:0000256" key="6">
    <source>
        <dbReference type="ARBA" id="ARBA00023288"/>
    </source>
</evidence>
<dbReference type="GO" id="GO:0042783">
    <property type="term" value="P:symbiont-mediated evasion of host immune response"/>
    <property type="evidence" value="ECO:0007669"/>
    <property type="project" value="InterPro"/>
</dbReference>
<dbReference type="Pfam" id="PF00913">
    <property type="entry name" value="Trypan_glycop"/>
    <property type="match status" value="1"/>
</dbReference>
<organism evidence="8">
    <name type="scientific">Trypanosoma brucei</name>
    <dbReference type="NCBI Taxonomy" id="5691"/>
    <lineage>
        <taxon>Eukaryota</taxon>
        <taxon>Discoba</taxon>
        <taxon>Euglenozoa</taxon>
        <taxon>Kinetoplastea</taxon>
        <taxon>Metakinetoplastina</taxon>
        <taxon>Trypanosomatida</taxon>
        <taxon>Trypanosomatidae</taxon>
        <taxon>Trypanosoma</taxon>
    </lineage>
</organism>
<evidence type="ECO:0000256" key="3">
    <source>
        <dbReference type="ARBA" id="ARBA00022622"/>
    </source>
</evidence>
<keyword evidence="4" id="KW-0472">Membrane</keyword>
<dbReference type="AlphaFoldDB" id="A0A1J0RD05"/>
<evidence type="ECO:0000256" key="4">
    <source>
        <dbReference type="ARBA" id="ARBA00023136"/>
    </source>
</evidence>
<evidence type="ECO:0000256" key="5">
    <source>
        <dbReference type="ARBA" id="ARBA00023180"/>
    </source>
</evidence>
<dbReference type="VEuPathDB" id="TriTrypDB:Tb427_000532300"/>
<dbReference type="Gene3D" id="1.10.470.10">
    <property type="entry name" value="Variant Surface Glycoprotein, subunit A, domain 2"/>
    <property type="match status" value="1"/>
</dbReference>
<keyword evidence="3" id="KW-0336">GPI-anchor</keyword>
<dbReference type="Gene3D" id="3.90.150.10">
    <property type="entry name" value="Variant Surface Glycoprotein, subunit A domain 1"/>
    <property type="match status" value="1"/>
</dbReference>
<evidence type="ECO:0000313" key="8">
    <source>
        <dbReference type="EMBL" id="APD75755.1"/>
    </source>
</evidence>
<protein>
    <submittedName>
        <fullName evidence="8">Variant surface glycoprotein 1125.5716</fullName>
    </submittedName>
</protein>
<dbReference type="GO" id="GO:0005886">
    <property type="term" value="C:plasma membrane"/>
    <property type="evidence" value="ECO:0007669"/>
    <property type="project" value="UniProtKB-SubCell"/>
</dbReference>
<name>A0A1J0RD05_9TRYP</name>
<feature type="domain" description="Trypanosome variant surface glycoprotein A-type N-terminal" evidence="7">
    <location>
        <begin position="2"/>
        <end position="241"/>
    </location>
</feature>
<reference evidence="8" key="1">
    <citation type="submission" date="2016-08" db="EMBL/GenBank/DDBJ databases">
        <title>VSG repertoire of Trypanosoma brucei EATRO 1125.</title>
        <authorList>
            <person name="Cross G.A."/>
        </authorList>
    </citation>
    <scope>NUCLEOTIDE SEQUENCE</scope>
    <source>
        <strain evidence="8">EATRO 1125</strain>
    </source>
</reference>
<dbReference type="InterPro" id="IPR001812">
    <property type="entry name" value="Trypano_VSG_A_N_dom"/>
</dbReference>
<proteinExistence type="predicted"/>
<keyword evidence="5" id="KW-0325">Glycoprotein</keyword>
<evidence type="ECO:0000256" key="1">
    <source>
        <dbReference type="ARBA" id="ARBA00004609"/>
    </source>
</evidence>
<keyword evidence="6" id="KW-0449">Lipoprotein</keyword>
<sequence>MRIYATRNVSAEQVMKATMLEAFYAGQKLGGQTKKNILKATRDSGYLKGRLDEFLDTSAQIKDQATETEICLEGAIRSGDGLKIKEGGNNHCDFTPPNLDTKKIDIKAITSQGIAGMPDDGGNGNTNLQHSEKCVLIAQTNPSLSGAGNLQCDIKFAGGWLKLASNNGKTTVAKVDDVSTSTGASAGIWKAVHTSTAKVISLTGNEDSITNETIGTSPVMYNIVKKAFQITEDADNSKVKKNLRACTASQRKQKLLIS</sequence>
<evidence type="ECO:0000259" key="7">
    <source>
        <dbReference type="Pfam" id="PF00913"/>
    </source>
</evidence>
<dbReference type="EMBL" id="KX701799">
    <property type="protein sequence ID" value="APD75755.1"/>
    <property type="molecule type" value="Genomic_DNA"/>
</dbReference>
<comment type="subcellular location">
    <subcellularLocation>
        <location evidence="1">Cell membrane</location>
        <topology evidence="1">Lipid-anchor</topology>
        <topology evidence="1">GPI-anchor</topology>
    </subcellularLocation>
</comment>